<proteinExistence type="predicted"/>
<gene>
    <name evidence="1" type="ORF">D9E49_12055</name>
</gene>
<name>A0A3L5H0Q5_ECOLX</name>
<organism evidence="1 2">
    <name type="scientific">Escherichia coli</name>
    <dbReference type="NCBI Taxonomy" id="562"/>
    <lineage>
        <taxon>Bacteria</taxon>
        <taxon>Pseudomonadati</taxon>
        <taxon>Pseudomonadota</taxon>
        <taxon>Gammaproteobacteria</taxon>
        <taxon>Enterobacterales</taxon>
        <taxon>Enterobacteriaceae</taxon>
        <taxon>Escherichia</taxon>
    </lineage>
</organism>
<sequence length="64" mass="7230">MGDNPATMQCNTRATARLRNSVFTAVLTFDLGMKAFIVLTPFCNSIVLRAFHRCCTRYMAQLCH</sequence>
<accession>A0A3L5H0Q5</accession>
<dbReference type="Proteomes" id="UP000271175">
    <property type="component" value="Unassembled WGS sequence"/>
</dbReference>
<evidence type="ECO:0000313" key="1">
    <source>
        <dbReference type="EMBL" id="MIB61124.1"/>
    </source>
</evidence>
<protein>
    <submittedName>
        <fullName evidence="1">Uncharacterized protein</fullName>
    </submittedName>
</protein>
<reference evidence="1 2" key="1">
    <citation type="submission" date="2018-10" db="EMBL/GenBank/DDBJ databases">
        <authorList>
            <consortium name="NARMS: The National Antimicrobial Resistance Monitoring System"/>
        </authorList>
    </citation>
    <scope>NUCLEOTIDE SEQUENCE [LARGE SCALE GENOMIC DNA]</scope>
    <source>
        <strain evidence="1 2">CVM N17EC0276</strain>
    </source>
</reference>
<dbReference type="AlphaFoldDB" id="A0A3L5H0Q5"/>
<evidence type="ECO:0000313" key="2">
    <source>
        <dbReference type="Proteomes" id="UP000271175"/>
    </source>
</evidence>
<dbReference type="EMBL" id="ROAL01000009">
    <property type="protein sequence ID" value="MIB61124.1"/>
    <property type="molecule type" value="Genomic_DNA"/>
</dbReference>
<comment type="caution">
    <text evidence="1">The sequence shown here is derived from an EMBL/GenBank/DDBJ whole genome shotgun (WGS) entry which is preliminary data.</text>
</comment>